<dbReference type="AlphaFoldDB" id="A0AAW6HY03"/>
<reference evidence="2" key="2">
    <citation type="journal article" date="2023" name="Commun. Biol.">
        <title>Suspicions of two bridgehead invasions of Xylella fastidiosa subsp. multiplex in France.</title>
        <authorList>
            <person name="Dupas E."/>
            <person name="Durand K."/>
            <person name="Rieux A."/>
            <person name="Briand M."/>
            <person name="Pruvost O."/>
            <person name="Cunty A."/>
            <person name="Denance N."/>
            <person name="Donnadieu C."/>
            <person name="Legendre B."/>
            <person name="Lopez-Roques C."/>
            <person name="Cesbron S."/>
            <person name="Ravigne V."/>
            <person name="Jacques M.A."/>
        </authorList>
    </citation>
    <scope>NUCLEOTIDE SEQUENCE</scope>
    <source>
        <strain evidence="2">CFBP8070</strain>
    </source>
</reference>
<dbReference type="GO" id="GO:0015074">
    <property type="term" value="P:DNA integration"/>
    <property type="evidence" value="ECO:0007669"/>
    <property type="project" value="InterPro"/>
</dbReference>
<sequence length="154" mass="17284">MAREWGYTNKENQVKGIRKIKEKPRDFYADAAVWNAVYAKACEELKDAMDLAYLTGQRPADVLKMRFTDIRDGSLEVQQNKTKKKLRILLEGDGIRTELGKVIDRIKARKRKVVGFSLVSTSKGVGLGSKPLRVRFQRARAAAAEAASELGEVD</sequence>
<organism evidence="2 3">
    <name type="scientific">Xylella fastidiosa subsp. multiplex</name>
    <dbReference type="NCBI Taxonomy" id="644357"/>
    <lineage>
        <taxon>Bacteria</taxon>
        <taxon>Pseudomonadati</taxon>
        <taxon>Pseudomonadota</taxon>
        <taxon>Gammaproteobacteria</taxon>
        <taxon>Lysobacterales</taxon>
        <taxon>Lysobacteraceae</taxon>
        <taxon>Xylella</taxon>
    </lineage>
</organism>
<gene>
    <name evidence="2" type="ORF">LOK82_13905</name>
</gene>
<dbReference type="Gene3D" id="1.10.443.10">
    <property type="entry name" value="Intergrase catalytic core"/>
    <property type="match status" value="1"/>
</dbReference>
<evidence type="ECO:0000313" key="2">
    <source>
        <dbReference type="EMBL" id="MDC6409640.1"/>
    </source>
</evidence>
<dbReference type="GO" id="GO:0006310">
    <property type="term" value="P:DNA recombination"/>
    <property type="evidence" value="ECO:0007669"/>
    <property type="project" value="UniProtKB-KW"/>
</dbReference>
<feature type="non-terminal residue" evidence="2">
    <location>
        <position position="154"/>
    </location>
</feature>
<dbReference type="InterPro" id="IPR011010">
    <property type="entry name" value="DNA_brk_join_enz"/>
</dbReference>
<dbReference type="InterPro" id="IPR013762">
    <property type="entry name" value="Integrase-like_cat_sf"/>
</dbReference>
<reference evidence="2" key="1">
    <citation type="submission" date="2021-11" db="EMBL/GenBank/DDBJ databases">
        <authorList>
            <person name="Denance N."/>
            <person name="Briand M."/>
            <person name="Dupas E."/>
            <person name="Durand K."/>
            <person name="Legendre B."/>
            <person name="Cunty A."/>
            <person name="Donnadieu C."/>
            <person name="Lopez Roques C."/>
            <person name="Cesbron S."/>
            <person name="Jacques M.A."/>
        </authorList>
    </citation>
    <scope>NUCLEOTIDE SEQUENCE</scope>
    <source>
        <strain evidence="2">CFBP8070</strain>
    </source>
</reference>
<dbReference type="SUPFAM" id="SSF56349">
    <property type="entry name" value="DNA breaking-rejoining enzymes"/>
    <property type="match status" value="1"/>
</dbReference>
<accession>A0AAW6HY03</accession>
<evidence type="ECO:0000313" key="3">
    <source>
        <dbReference type="Proteomes" id="UP001220702"/>
    </source>
</evidence>
<dbReference type="EMBL" id="JAJKGN010000005">
    <property type="protein sequence ID" value="MDC6409640.1"/>
    <property type="molecule type" value="Genomic_DNA"/>
</dbReference>
<keyword evidence="1" id="KW-0233">DNA recombination</keyword>
<dbReference type="GO" id="GO:0003677">
    <property type="term" value="F:DNA binding"/>
    <property type="evidence" value="ECO:0007669"/>
    <property type="project" value="InterPro"/>
</dbReference>
<dbReference type="Proteomes" id="UP001220702">
    <property type="component" value="Unassembled WGS sequence"/>
</dbReference>
<evidence type="ECO:0000256" key="1">
    <source>
        <dbReference type="ARBA" id="ARBA00023172"/>
    </source>
</evidence>
<comment type="caution">
    <text evidence="2">The sequence shown here is derived from an EMBL/GenBank/DDBJ whole genome shotgun (WGS) entry which is preliminary data.</text>
</comment>
<name>A0AAW6HY03_XYLFS</name>
<protein>
    <submittedName>
        <fullName evidence="2">Integrase</fullName>
    </submittedName>
</protein>
<proteinExistence type="predicted"/>